<dbReference type="PANTHER" id="PTHR11255">
    <property type="entry name" value="DIACYLGLYCEROL KINASE"/>
    <property type="match status" value="1"/>
</dbReference>
<reference evidence="11" key="1">
    <citation type="submission" date="2018-05" db="EMBL/GenBank/DDBJ databases">
        <title>Draft genome of Mucuna pruriens seed.</title>
        <authorList>
            <person name="Nnadi N.E."/>
            <person name="Vos R."/>
            <person name="Hasami M.H."/>
            <person name="Devisetty U.K."/>
            <person name="Aguiy J.C."/>
        </authorList>
    </citation>
    <scope>NUCLEOTIDE SEQUENCE [LARGE SCALE GENOMIC DNA]</scope>
    <source>
        <strain evidence="11">JCA_2017</strain>
    </source>
</reference>
<dbReference type="Pfam" id="PF00781">
    <property type="entry name" value="DAGK_cat"/>
    <property type="match status" value="1"/>
</dbReference>
<evidence type="ECO:0000256" key="9">
    <source>
        <dbReference type="RuleBase" id="RU361128"/>
    </source>
</evidence>
<evidence type="ECO:0000256" key="1">
    <source>
        <dbReference type="ARBA" id="ARBA00009280"/>
    </source>
</evidence>
<evidence type="ECO:0000256" key="3">
    <source>
        <dbReference type="ARBA" id="ARBA00022679"/>
    </source>
</evidence>
<dbReference type="InterPro" id="IPR001206">
    <property type="entry name" value="Diacylglycerol_kinase_cat_dom"/>
</dbReference>
<dbReference type="GO" id="GO:0004143">
    <property type="term" value="F:ATP-dependent diacylglycerol kinase activity"/>
    <property type="evidence" value="ECO:0007669"/>
    <property type="project" value="UniProtKB-EC"/>
</dbReference>
<dbReference type="Gene3D" id="2.60.200.40">
    <property type="match status" value="1"/>
</dbReference>
<dbReference type="GO" id="GO:0007200">
    <property type="term" value="P:phospholipase C-activating G protein-coupled receptor signaling pathway"/>
    <property type="evidence" value="ECO:0007669"/>
    <property type="project" value="InterPro"/>
</dbReference>
<dbReference type="AlphaFoldDB" id="A0A371FH82"/>
<keyword evidence="5 9" id="KW-0418">Kinase</keyword>
<dbReference type="SMART" id="SM00045">
    <property type="entry name" value="DAGKa"/>
    <property type="match status" value="1"/>
</dbReference>
<dbReference type="PROSITE" id="PS50146">
    <property type="entry name" value="DAGK"/>
    <property type="match status" value="1"/>
</dbReference>
<feature type="domain" description="DAGKc" evidence="10">
    <location>
        <begin position="79"/>
        <end position="250"/>
    </location>
</feature>
<dbReference type="Gene3D" id="3.40.50.10330">
    <property type="entry name" value="Probable inorganic polyphosphate/atp-NAD kinase, domain 1"/>
    <property type="match status" value="1"/>
</dbReference>
<dbReference type="PIRSF" id="PIRSF030829">
    <property type="entry name" value="Diacylglycerol_kinase_pln"/>
    <property type="match status" value="1"/>
</dbReference>
<dbReference type="STRING" id="157652.A0A371FH82"/>
<evidence type="ECO:0000313" key="12">
    <source>
        <dbReference type="Proteomes" id="UP000257109"/>
    </source>
</evidence>
<feature type="non-terminal residue" evidence="11">
    <location>
        <position position="529"/>
    </location>
</feature>
<comment type="subunit">
    <text evidence="2">Monomer.</text>
</comment>
<evidence type="ECO:0000256" key="5">
    <source>
        <dbReference type="ARBA" id="ARBA00022777"/>
    </source>
</evidence>
<gene>
    <name evidence="11" type="primary">DGK3</name>
    <name evidence="11" type="ORF">CR513_42186</name>
</gene>
<dbReference type="OrthoDB" id="242257at2759"/>
<comment type="caution">
    <text evidence="11">The sequence shown here is derived from an EMBL/GenBank/DDBJ whole genome shotgun (WGS) entry which is preliminary data.</text>
</comment>
<dbReference type="InterPro" id="IPR037607">
    <property type="entry name" value="DGK"/>
</dbReference>
<keyword evidence="7 9" id="KW-0067">ATP-binding</keyword>
<dbReference type="GO" id="GO:0006952">
    <property type="term" value="P:defense response"/>
    <property type="evidence" value="ECO:0007669"/>
    <property type="project" value="UniProtKB-KW"/>
</dbReference>
<keyword evidence="12" id="KW-1185">Reference proteome</keyword>
<evidence type="ECO:0000256" key="4">
    <source>
        <dbReference type="ARBA" id="ARBA00022741"/>
    </source>
</evidence>
<dbReference type="GO" id="GO:0016020">
    <property type="term" value="C:membrane"/>
    <property type="evidence" value="ECO:0007669"/>
    <property type="project" value="TreeGrafter"/>
</dbReference>
<keyword evidence="6" id="KW-0611">Plant defense</keyword>
<proteinExistence type="inferred from homology"/>
<dbReference type="SUPFAM" id="SSF111331">
    <property type="entry name" value="NAD kinase/diacylglycerol kinase-like"/>
    <property type="match status" value="1"/>
</dbReference>
<evidence type="ECO:0000256" key="2">
    <source>
        <dbReference type="ARBA" id="ARBA00011245"/>
    </source>
</evidence>
<sequence length="529" mass="58748">MDSPSATGDTNKIAVRSSIVESFRGCGLSGIRIDKDELKKQLTMPQYLRYAMRDSIRFKDPAAGESRYNSRAAGEDAAVPPCPMVVFINSRSGGRHGPALKERLQQLMSEEQVLLLFLASSSNCFRVFDLSDVKPQEFVRYGLSCLEMLAGLGDSCAKETRERIRVMVAGGDGTVGWVLGCLTELRAHSREPVPPVGIIPLGTGNDLSRSFRWGGSFPFAWRAAIKRILQRASTGPVNRLDSWRVSLSMPEGTPVKLPHCLKPTEEFTLDQGFEIARKLPEKVESYEGVYYNYFSIGMDAQVAYGFHHLRNEKPYLASGPISNKIIYSGYSCTQGWFFTPCVSNPGLRGLTNILRLHIKKLNSSEWEQVAIHPSVRAIVALNLHSYGSGRNPWGKPKPEYLEKRGFVEADVADGLLEIFGLKQGWHASFVMVELISAKHIAQASAIRLEVRGGQWKNAYMQMDGEPWKQPLSKDFSTYVDIKREPFQSLQNPVSVIFGAGNIASYYGVLSKITRMKGIYVAGFVAAAKE</sequence>
<name>A0A371FH82_MUCPR</name>
<evidence type="ECO:0000256" key="7">
    <source>
        <dbReference type="ARBA" id="ARBA00022840"/>
    </source>
</evidence>
<comment type="similarity">
    <text evidence="1 9">Belongs to the eukaryotic diacylglycerol kinase family.</text>
</comment>
<dbReference type="InterPro" id="IPR000756">
    <property type="entry name" value="Diacylglycerol_kin_accessory"/>
</dbReference>
<organism evidence="11 12">
    <name type="scientific">Mucuna pruriens</name>
    <name type="common">Velvet bean</name>
    <name type="synonym">Dolichos pruriens</name>
    <dbReference type="NCBI Taxonomy" id="157652"/>
    <lineage>
        <taxon>Eukaryota</taxon>
        <taxon>Viridiplantae</taxon>
        <taxon>Streptophyta</taxon>
        <taxon>Embryophyta</taxon>
        <taxon>Tracheophyta</taxon>
        <taxon>Spermatophyta</taxon>
        <taxon>Magnoliopsida</taxon>
        <taxon>eudicotyledons</taxon>
        <taxon>Gunneridae</taxon>
        <taxon>Pentapetalae</taxon>
        <taxon>rosids</taxon>
        <taxon>fabids</taxon>
        <taxon>Fabales</taxon>
        <taxon>Fabaceae</taxon>
        <taxon>Papilionoideae</taxon>
        <taxon>50 kb inversion clade</taxon>
        <taxon>NPAAA clade</taxon>
        <taxon>indigoferoid/millettioid clade</taxon>
        <taxon>Phaseoleae</taxon>
        <taxon>Mucuna</taxon>
    </lineage>
</organism>
<keyword evidence="3 9" id="KW-0808">Transferase</keyword>
<protein>
    <recommendedName>
        <fullName evidence="9">Diacylglycerol kinase</fullName>
        <shortName evidence="9">DAG kinase</shortName>
        <ecNumber evidence="9">2.7.1.107</ecNumber>
    </recommendedName>
</protein>
<dbReference type="Proteomes" id="UP000257109">
    <property type="component" value="Unassembled WGS sequence"/>
</dbReference>
<dbReference type="Pfam" id="PF00609">
    <property type="entry name" value="DAGK_acc"/>
    <property type="match status" value="1"/>
</dbReference>
<dbReference type="InterPro" id="IPR016961">
    <property type="entry name" value="Diacylglycerol_kinase_pln"/>
</dbReference>
<dbReference type="InterPro" id="IPR017438">
    <property type="entry name" value="ATP-NAD_kinase_N"/>
</dbReference>
<keyword evidence="8" id="KW-0346">Stress response</keyword>
<evidence type="ECO:0000256" key="6">
    <source>
        <dbReference type="ARBA" id="ARBA00022821"/>
    </source>
</evidence>
<comment type="catalytic activity">
    <reaction evidence="9">
        <text>a 1,2-diacyl-sn-glycerol + ATP = a 1,2-diacyl-sn-glycero-3-phosphate + ADP + H(+)</text>
        <dbReference type="Rhea" id="RHEA:10272"/>
        <dbReference type="ChEBI" id="CHEBI:15378"/>
        <dbReference type="ChEBI" id="CHEBI:17815"/>
        <dbReference type="ChEBI" id="CHEBI:30616"/>
        <dbReference type="ChEBI" id="CHEBI:58608"/>
        <dbReference type="ChEBI" id="CHEBI:456216"/>
        <dbReference type="EC" id="2.7.1.107"/>
    </reaction>
</comment>
<dbReference type="SMART" id="SM00046">
    <property type="entry name" value="DAGKc"/>
    <property type="match status" value="1"/>
</dbReference>
<dbReference type="FunFam" id="2.60.200.40:FF:000011">
    <property type="entry name" value="diacylglycerol kinase"/>
    <property type="match status" value="1"/>
</dbReference>
<evidence type="ECO:0000256" key="8">
    <source>
        <dbReference type="ARBA" id="ARBA00023016"/>
    </source>
</evidence>
<dbReference type="InterPro" id="IPR016064">
    <property type="entry name" value="NAD/diacylglycerol_kinase_sf"/>
</dbReference>
<accession>A0A371FH82</accession>
<dbReference type="EMBL" id="QJKJ01009120">
    <property type="protein sequence ID" value="RDX77652.1"/>
    <property type="molecule type" value="Genomic_DNA"/>
</dbReference>
<dbReference type="EC" id="2.7.1.107" evidence="9"/>
<dbReference type="PANTHER" id="PTHR11255:SF96">
    <property type="entry name" value="DIACYLGLYCEROL KINASE"/>
    <property type="match status" value="1"/>
</dbReference>
<dbReference type="GO" id="GO:0005524">
    <property type="term" value="F:ATP binding"/>
    <property type="evidence" value="ECO:0007669"/>
    <property type="project" value="UniProtKB-KW"/>
</dbReference>
<dbReference type="FunFam" id="3.40.50.10330:FF:000023">
    <property type="entry name" value="diacylglycerol kinase"/>
    <property type="match status" value="1"/>
</dbReference>
<keyword evidence="4 9" id="KW-0547">Nucleotide-binding</keyword>
<evidence type="ECO:0000259" key="10">
    <source>
        <dbReference type="PROSITE" id="PS50146"/>
    </source>
</evidence>
<evidence type="ECO:0000313" key="11">
    <source>
        <dbReference type="EMBL" id="RDX77652.1"/>
    </source>
</evidence>